<dbReference type="Proteomes" id="UP000054081">
    <property type="component" value="Unassembled WGS sequence"/>
</dbReference>
<protein>
    <submittedName>
        <fullName evidence="8">Galactokinase</fullName>
    </submittedName>
</protein>
<evidence type="ECO:0000256" key="3">
    <source>
        <dbReference type="ARBA" id="ARBA00022741"/>
    </source>
</evidence>
<dbReference type="SUPFAM" id="SSF54211">
    <property type="entry name" value="Ribosomal protein S5 domain 2-like"/>
    <property type="match status" value="1"/>
</dbReference>
<dbReference type="InterPro" id="IPR006203">
    <property type="entry name" value="GHMP_knse_ATP-bd_CS"/>
</dbReference>
<dbReference type="InterPro" id="IPR020568">
    <property type="entry name" value="Ribosomal_Su5_D2-typ_SF"/>
</dbReference>
<dbReference type="FunFam" id="3.30.230.10:FF:000040">
    <property type="entry name" value="Galactokinase 1"/>
    <property type="match status" value="1"/>
</dbReference>
<keyword evidence="9" id="KW-1185">Reference proteome</keyword>
<dbReference type="InterPro" id="IPR013750">
    <property type="entry name" value="GHMP_kinase_C_dom"/>
</dbReference>
<keyword evidence="5" id="KW-0067">ATP-binding</keyword>
<dbReference type="GO" id="GO:0006012">
    <property type="term" value="P:galactose metabolic process"/>
    <property type="evidence" value="ECO:0007669"/>
    <property type="project" value="InterPro"/>
</dbReference>
<dbReference type="GO" id="GO:0004335">
    <property type="term" value="F:galactokinase activity"/>
    <property type="evidence" value="ECO:0007669"/>
    <property type="project" value="InterPro"/>
</dbReference>
<comment type="similarity">
    <text evidence="1">Belongs to the GHMP kinase family. GalK subfamily.</text>
</comment>
<dbReference type="InterPro" id="IPR000705">
    <property type="entry name" value="Galactokinase"/>
</dbReference>
<feature type="non-terminal residue" evidence="8">
    <location>
        <position position="1"/>
    </location>
</feature>
<dbReference type="PRINTS" id="PR00959">
    <property type="entry name" value="MEVGALKINASE"/>
</dbReference>
<dbReference type="InterPro" id="IPR006206">
    <property type="entry name" value="Mevalonate/galactokinase"/>
</dbReference>
<dbReference type="PIRSF" id="PIRSF000530">
    <property type="entry name" value="Galactokinase"/>
    <property type="match status" value="1"/>
</dbReference>
<gene>
    <name evidence="8" type="ORF">AS28_10819</name>
</gene>
<dbReference type="InterPro" id="IPR036554">
    <property type="entry name" value="GHMP_kinase_C_sf"/>
</dbReference>
<evidence type="ECO:0000256" key="4">
    <source>
        <dbReference type="ARBA" id="ARBA00022777"/>
    </source>
</evidence>
<dbReference type="Gene3D" id="3.30.230.10">
    <property type="match status" value="1"/>
</dbReference>
<dbReference type="Pfam" id="PF08544">
    <property type="entry name" value="GHMP_kinases_C"/>
    <property type="match status" value="1"/>
</dbReference>
<keyword evidence="4 8" id="KW-0418">Kinase</keyword>
<reference evidence="8 9" key="1">
    <citation type="submission" date="2014-04" db="EMBL/GenBank/DDBJ databases">
        <title>Genome evolution of avian class.</title>
        <authorList>
            <person name="Zhang G."/>
            <person name="Li C."/>
        </authorList>
    </citation>
    <scope>NUCLEOTIDE SEQUENCE [LARGE SCALE GENOMIC DNA]</scope>
    <source>
        <strain evidence="8">BGI_AS28</strain>
    </source>
</reference>
<dbReference type="PANTHER" id="PTHR10457">
    <property type="entry name" value="MEVALONATE KINASE/GALACTOKINASE"/>
    <property type="match status" value="1"/>
</dbReference>
<dbReference type="SUPFAM" id="SSF55060">
    <property type="entry name" value="GHMP Kinase, C-terminal domain"/>
    <property type="match status" value="1"/>
</dbReference>
<sequence length="327" mass="34580">VGSPTQDGTISILTTSVEADEPHRVQFLAPRQGSPLSPGQPRWANYIKGVIQHYRGGPVPGFSAVIASDIPLGGGLSSSAALEVATYTFLQQLCPDDGDLVAKALACQKAEHTFAGMPCGIMDQFISVMGKEGHALLIDCRSLETVLVPLTDASLAVLITNSNVRHTLTGSEYPMRRRQCEEAAAALGKARLRDATMAAPEESWTGVCIILHCCSLLRQWITKMHVSAVCGAGAMARVQDRADHGSPLSRDDYEVSCPELDELVAAALEVDGVYGSRMTGGGFGGCTVTLLEAGAAEKAQHHIQEKYSGTATFYLTKPSGGAKVLPL</sequence>
<dbReference type="GO" id="GO:0005829">
    <property type="term" value="C:cytosol"/>
    <property type="evidence" value="ECO:0007669"/>
    <property type="project" value="TreeGrafter"/>
</dbReference>
<feature type="domain" description="GHMP kinase C-terminal" evidence="7">
    <location>
        <begin position="252"/>
        <end position="308"/>
    </location>
</feature>
<evidence type="ECO:0000313" key="9">
    <source>
        <dbReference type="Proteomes" id="UP000054081"/>
    </source>
</evidence>
<dbReference type="InterPro" id="IPR006204">
    <property type="entry name" value="GHMP_kinase_N_dom"/>
</dbReference>
<evidence type="ECO:0000256" key="1">
    <source>
        <dbReference type="ARBA" id="ARBA00006566"/>
    </source>
</evidence>
<feature type="domain" description="GHMP kinase N-terminal" evidence="6">
    <location>
        <begin position="45"/>
        <end position="131"/>
    </location>
</feature>
<dbReference type="PRINTS" id="PR00473">
    <property type="entry name" value="GALCTOKINASE"/>
</dbReference>
<evidence type="ECO:0000256" key="2">
    <source>
        <dbReference type="ARBA" id="ARBA00022679"/>
    </source>
</evidence>
<dbReference type="Gene3D" id="3.30.70.890">
    <property type="entry name" value="GHMP kinase, C-terminal domain"/>
    <property type="match status" value="1"/>
</dbReference>
<name>A0A093NRS4_PYGAD</name>
<dbReference type="Pfam" id="PF00288">
    <property type="entry name" value="GHMP_kinases_N"/>
    <property type="match status" value="1"/>
</dbReference>
<dbReference type="PROSITE" id="PS00627">
    <property type="entry name" value="GHMP_KINASES_ATP"/>
    <property type="match status" value="1"/>
</dbReference>
<dbReference type="InterPro" id="IPR014721">
    <property type="entry name" value="Ribsml_uS5_D2-typ_fold_subgr"/>
</dbReference>
<organism evidence="8 9">
    <name type="scientific">Pygoscelis adeliae</name>
    <name type="common">Adelie penguin</name>
    <dbReference type="NCBI Taxonomy" id="9238"/>
    <lineage>
        <taxon>Eukaryota</taxon>
        <taxon>Metazoa</taxon>
        <taxon>Chordata</taxon>
        <taxon>Craniata</taxon>
        <taxon>Vertebrata</taxon>
        <taxon>Euteleostomi</taxon>
        <taxon>Archelosauria</taxon>
        <taxon>Archosauria</taxon>
        <taxon>Dinosauria</taxon>
        <taxon>Saurischia</taxon>
        <taxon>Theropoda</taxon>
        <taxon>Coelurosauria</taxon>
        <taxon>Aves</taxon>
        <taxon>Neognathae</taxon>
        <taxon>Neoaves</taxon>
        <taxon>Aequornithes</taxon>
        <taxon>Sphenisciformes</taxon>
        <taxon>Spheniscidae</taxon>
        <taxon>Pygoscelis</taxon>
    </lineage>
</organism>
<proteinExistence type="inferred from homology"/>
<dbReference type="STRING" id="9238.A0A093NRS4"/>
<evidence type="ECO:0000259" key="7">
    <source>
        <dbReference type="Pfam" id="PF08544"/>
    </source>
</evidence>
<dbReference type="PANTHER" id="PTHR10457:SF7">
    <property type="entry name" value="GALACTOKINASE-RELATED"/>
    <property type="match status" value="1"/>
</dbReference>
<dbReference type="GO" id="GO:0005524">
    <property type="term" value="F:ATP binding"/>
    <property type="evidence" value="ECO:0007669"/>
    <property type="project" value="UniProtKB-KW"/>
</dbReference>
<dbReference type="EMBL" id="KL225111">
    <property type="protein sequence ID" value="KFW67493.1"/>
    <property type="molecule type" value="Genomic_DNA"/>
</dbReference>
<evidence type="ECO:0000313" key="8">
    <source>
        <dbReference type="EMBL" id="KFW67493.1"/>
    </source>
</evidence>
<evidence type="ECO:0000259" key="6">
    <source>
        <dbReference type="Pfam" id="PF00288"/>
    </source>
</evidence>
<evidence type="ECO:0000256" key="5">
    <source>
        <dbReference type="ARBA" id="ARBA00022840"/>
    </source>
</evidence>
<dbReference type="AlphaFoldDB" id="A0A093NRS4"/>
<accession>A0A093NRS4</accession>
<keyword evidence="3" id="KW-0547">Nucleotide-binding</keyword>
<feature type="non-terminal residue" evidence="8">
    <location>
        <position position="327"/>
    </location>
</feature>
<keyword evidence="2" id="KW-0808">Transferase</keyword>